<evidence type="ECO:0000313" key="3">
    <source>
        <dbReference type="Proteomes" id="UP000199323"/>
    </source>
</evidence>
<dbReference type="Proteomes" id="UP000199323">
    <property type="component" value="Unassembled WGS sequence"/>
</dbReference>
<feature type="region of interest" description="Disordered" evidence="1">
    <location>
        <begin position="1"/>
        <end position="54"/>
    </location>
</feature>
<organism evidence="2 3">
    <name type="scientific">Actinacidiphila alni</name>
    <dbReference type="NCBI Taxonomy" id="380248"/>
    <lineage>
        <taxon>Bacteria</taxon>
        <taxon>Bacillati</taxon>
        <taxon>Actinomycetota</taxon>
        <taxon>Actinomycetes</taxon>
        <taxon>Kitasatosporales</taxon>
        <taxon>Streptomycetaceae</taxon>
        <taxon>Actinacidiphila</taxon>
    </lineage>
</organism>
<evidence type="ECO:0000256" key="1">
    <source>
        <dbReference type="SAM" id="MobiDB-lite"/>
    </source>
</evidence>
<reference evidence="2 3" key="1">
    <citation type="submission" date="2016-10" db="EMBL/GenBank/DDBJ databases">
        <authorList>
            <person name="de Groot N.N."/>
        </authorList>
    </citation>
    <scope>NUCLEOTIDE SEQUENCE [LARGE SCALE GENOMIC DNA]</scope>
    <source>
        <strain evidence="2 3">CGMCC 4.3510</strain>
    </source>
</reference>
<feature type="compositionally biased region" description="Basic and acidic residues" evidence="1">
    <location>
        <begin position="37"/>
        <end position="49"/>
    </location>
</feature>
<dbReference type="EMBL" id="FONG01000003">
    <property type="protein sequence ID" value="SFE44172.1"/>
    <property type="molecule type" value="Genomic_DNA"/>
</dbReference>
<name>A0A1I2AJT6_9ACTN</name>
<evidence type="ECO:0000313" key="2">
    <source>
        <dbReference type="EMBL" id="SFE44172.1"/>
    </source>
</evidence>
<dbReference type="STRING" id="380248.SAMN05216251_103117"/>
<keyword evidence="3" id="KW-1185">Reference proteome</keyword>
<gene>
    <name evidence="2" type="ORF">SAMN05216251_103117</name>
</gene>
<proteinExistence type="predicted"/>
<dbReference type="AlphaFoldDB" id="A0A1I2AJT6"/>
<accession>A0A1I2AJT6</accession>
<sequence>MTRADRMDRLPGTVGAQGLPAGRVRRRGRGGAAVGRLSDRRAERDRRNAEAGPDAYRGEAVEIRRIGRGLFHEGGGLWMVAVAARTTELHPVSTSRITAAWKGIGDW</sequence>
<protein>
    <submittedName>
        <fullName evidence="2">Uncharacterized protein</fullName>
    </submittedName>
</protein>